<dbReference type="CDD" id="cd00121">
    <property type="entry name" value="MATH"/>
    <property type="match status" value="1"/>
</dbReference>
<dbReference type="InterPro" id="IPR008974">
    <property type="entry name" value="TRAF-like"/>
</dbReference>
<evidence type="ECO:0000259" key="5">
    <source>
        <dbReference type="PROSITE" id="PS50144"/>
    </source>
</evidence>
<evidence type="ECO:0000256" key="1">
    <source>
        <dbReference type="ARBA" id="ARBA00004906"/>
    </source>
</evidence>
<dbReference type="PANTHER" id="PTHR26379:SF438">
    <property type="entry name" value="OS08G0128700 PROTEIN"/>
    <property type="match status" value="1"/>
</dbReference>
<dbReference type="PROSITE" id="PS50144">
    <property type="entry name" value="MATH"/>
    <property type="match status" value="1"/>
</dbReference>
<gene>
    <name evidence="6" type="ORF">EJB05_08904</name>
</gene>
<dbReference type="InterPro" id="IPR000210">
    <property type="entry name" value="BTB/POZ_dom"/>
</dbReference>
<dbReference type="Gene3D" id="3.30.710.10">
    <property type="entry name" value="Potassium Channel Kv1.1, Chain A"/>
    <property type="match status" value="1"/>
</dbReference>
<feature type="region of interest" description="Disordered" evidence="3">
    <location>
        <begin position="1"/>
        <end position="23"/>
    </location>
</feature>
<dbReference type="Gene3D" id="2.60.210.10">
    <property type="entry name" value="Apoptosis, Tumor Necrosis Factor Receptor Associated Protein 2, Chain A"/>
    <property type="match status" value="1"/>
</dbReference>
<dbReference type="GO" id="GO:0016567">
    <property type="term" value="P:protein ubiquitination"/>
    <property type="evidence" value="ECO:0007669"/>
    <property type="project" value="InterPro"/>
</dbReference>
<dbReference type="SUPFAM" id="SSF49599">
    <property type="entry name" value="TRAF domain-like"/>
    <property type="match status" value="1"/>
</dbReference>
<protein>
    <recommendedName>
        <fullName evidence="8">BTB domain-containing protein</fullName>
    </recommendedName>
</protein>
<accession>A0A5J9W3K5</accession>
<evidence type="ECO:0000313" key="7">
    <source>
        <dbReference type="Proteomes" id="UP000324897"/>
    </source>
</evidence>
<evidence type="ECO:0000313" key="6">
    <source>
        <dbReference type="EMBL" id="TVU42495.1"/>
    </source>
</evidence>
<evidence type="ECO:0008006" key="8">
    <source>
        <dbReference type="Google" id="ProtNLM"/>
    </source>
</evidence>
<organism evidence="6 7">
    <name type="scientific">Eragrostis curvula</name>
    <name type="common">weeping love grass</name>
    <dbReference type="NCBI Taxonomy" id="38414"/>
    <lineage>
        <taxon>Eukaryota</taxon>
        <taxon>Viridiplantae</taxon>
        <taxon>Streptophyta</taxon>
        <taxon>Embryophyta</taxon>
        <taxon>Tracheophyta</taxon>
        <taxon>Spermatophyta</taxon>
        <taxon>Magnoliopsida</taxon>
        <taxon>Liliopsida</taxon>
        <taxon>Poales</taxon>
        <taxon>Poaceae</taxon>
        <taxon>PACMAD clade</taxon>
        <taxon>Chloridoideae</taxon>
        <taxon>Eragrostideae</taxon>
        <taxon>Eragrostidinae</taxon>
        <taxon>Eragrostis</taxon>
    </lineage>
</organism>
<dbReference type="AlphaFoldDB" id="A0A5J9W3K5"/>
<dbReference type="Gramene" id="TVU42495">
    <property type="protein sequence ID" value="TVU42495"/>
    <property type="gene ID" value="EJB05_08904"/>
</dbReference>
<dbReference type="InterPro" id="IPR011333">
    <property type="entry name" value="SKP1/BTB/POZ_sf"/>
</dbReference>
<dbReference type="Pfam" id="PF00651">
    <property type="entry name" value="BTB"/>
    <property type="match status" value="1"/>
</dbReference>
<dbReference type="PROSITE" id="PS50097">
    <property type="entry name" value="BTB"/>
    <property type="match status" value="1"/>
</dbReference>
<name>A0A5J9W3K5_9POAL</name>
<dbReference type="Pfam" id="PF22486">
    <property type="entry name" value="MATH_2"/>
    <property type="match status" value="1"/>
</dbReference>
<dbReference type="PANTHER" id="PTHR26379">
    <property type="entry name" value="BTB/POZ AND MATH DOMAIN-CONTAINING PROTEIN 1"/>
    <property type="match status" value="1"/>
</dbReference>
<comment type="caution">
    <text evidence="6">The sequence shown here is derived from an EMBL/GenBank/DDBJ whole genome shotgun (WGS) entry which is preliminary data.</text>
</comment>
<dbReference type="InterPro" id="IPR002083">
    <property type="entry name" value="MATH/TRAF_dom"/>
</dbReference>
<keyword evidence="7" id="KW-1185">Reference proteome</keyword>
<comment type="pathway">
    <text evidence="1">Protein modification; protein ubiquitination.</text>
</comment>
<dbReference type="Gene3D" id="1.25.40.420">
    <property type="match status" value="1"/>
</dbReference>
<dbReference type="Proteomes" id="UP000324897">
    <property type="component" value="Unassembled WGS sequence"/>
</dbReference>
<dbReference type="OrthoDB" id="1878800at2759"/>
<reference evidence="6 7" key="1">
    <citation type="journal article" date="2019" name="Sci. Rep.">
        <title>A high-quality genome of Eragrostis curvula grass provides insights into Poaceae evolution and supports new strategies to enhance forage quality.</title>
        <authorList>
            <person name="Carballo J."/>
            <person name="Santos B.A.C.M."/>
            <person name="Zappacosta D."/>
            <person name="Garbus I."/>
            <person name="Selva J.P."/>
            <person name="Gallo C.A."/>
            <person name="Diaz A."/>
            <person name="Albertini E."/>
            <person name="Caccamo M."/>
            <person name="Echenique V."/>
        </authorList>
    </citation>
    <scope>NUCLEOTIDE SEQUENCE [LARGE SCALE GENOMIC DNA]</scope>
    <source>
        <strain evidence="7">cv. Victoria</strain>
        <tissue evidence="6">Leaf</tissue>
    </source>
</reference>
<feature type="domain" description="MATH" evidence="5">
    <location>
        <begin position="11"/>
        <end position="141"/>
    </location>
</feature>
<comment type="similarity">
    <text evidence="2">Belongs to the Tdpoz family.</text>
</comment>
<evidence type="ECO:0000256" key="3">
    <source>
        <dbReference type="SAM" id="MobiDB-lite"/>
    </source>
</evidence>
<dbReference type="InterPro" id="IPR056423">
    <property type="entry name" value="BACK_BPM_SPOP"/>
</dbReference>
<evidence type="ECO:0000259" key="4">
    <source>
        <dbReference type="PROSITE" id="PS50097"/>
    </source>
</evidence>
<dbReference type="SMART" id="SM00225">
    <property type="entry name" value="BTB"/>
    <property type="match status" value="1"/>
</dbReference>
<feature type="non-terminal residue" evidence="6">
    <location>
        <position position="1"/>
    </location>
</feature>
<dbReference type="SUPFAM" id="SSF54695">
    <property type="entry name" value="POZ domain"/>
    <property type="match status" value="1"/>
</dbReference>
<proteinExistence type="inferred from homology"/>
<sequence length="363" mass="41200">MHPDDAAGHARAQHPWLQPAQRHGPRQKFISSGAVSVGGHNWEIRFYPDGYSVDDEATVQRYISVYLVLLSKGAQVRASCDISLIEHSTGKPSMVHTTQPRMFNYGDFRMFYPQTAMFMDCDELEASAYLQEDCLTIQCSVTVINEPVVLRYESLSDMEVPPSDLPKQLGRMLEDKQGMDVTFVVQGETFKAHRMVLAIRSPVFKAELCGQMREARMQCLTIEDMQPVVFRDLLYFIYNDSLPDMDGYLDNAGTEMIRHLLVAADRHAMERMKFICQSILANNLSVDNVATTLGLADLYDCGRLKKICRDFMNSSSRMMAAMAVTPGYKNLKRVQPSVLAEEYEKKPWKKRAAHLKTNLFVVS</sequence>
<feature type="domain" description="BTB" evidence="4">
    <location>
        <begin position="179"/>
        <end position="246"/>
    </location>
</feature>
<evidence type="ECO:0000256" key="2">
    <source>
        <dbReference type="ARBA" id="ARBA00010846"/>
    </source>
</evidence>
<dbReference type="InterPro" id="IPR045005">
    <property type="entry name" value="BPM1-6"/>
</dbReference>
<dbReference type="Pfam" id="PF24570">
    <property type="entry name" value="BACK_BPM_SPOP"/>
    <property type="match status" value="1"/>
</dbReference>
<dbReference type="EMBL" id="RWGY01000005">
    <property type="protein sequence ID" value="TVU42495.1"/>
    <property type="molecule type" value="Genomic_DNA"/>
</dbReference>